<sequence length="250" mass="27842">MRRHRGFTLLELLIAIAIFALLGLATYRMLDSVLRTDTSTREQERQLREVTRAMAAFERDLQQVVARPVRDAYGEPLPALSGEDEDTAPVEFSRLGWRDPTGAVRSQIQRVRWQRSGEVWERRYWQVLDRAQDSQPRVQQALDGVTALHLRYLDKDGEWQTSWPPQANDTSDRLELLPRAVELFLTHRRYGELRRVIRLVDGKKKEPPGANGAEGGDGDGNGNGDGSGNGDAGGDIPGGAPPMPPPEGGP</sequence>
<evidence type="ECO:0000256" key="7">
    <source>
        <dbReference type="ARBA" id="ARBA00022692"/>
    </source>
</evidence>
<dbReference type="AlphaFoldDB" id="A0A553H1T1"/>
<dbReference type="PANTHER" id="PTHR39583:SF2">
    <property type="entry name" value="TYPE II SECRETION SYSTEM PROTEIN J"/>
    <property type="match status" value="1"/>
</dbReference>
<dbReference type="SUPFAM" id="SSF54523">
    <property type="entry name" value="Pili subunits"/>
    <property type="match status" value="1"/>
</dbReference>
<keyword evidence="5" id="KW-0488">Methylation</keyword>
<evidence type="ECO:0000256" key="4">
    <source>
        <dbReference type="ARBA" id="ARBA00022475"/>
    </source>
</evidence>
<dbReference type="GO" id="GO:0005886">
    <property type="term" value="C:plasma membrane"/>
    <property type="evidence" value="ECO:0007669"/>
    <property type="project" value="UniProtKB-SubCell"/>
</dbReference>
<comment type="caution">
    <text evidence="13">The sequence shown here is derived from an EMBL/GenBank/DDBJ whole genome shotgun (WGS) entry which is preliminary data.</text>
</comment>
<dbReference type="PANTHER" id="PTHR39583">
    <property type="entry name" value="TYPE II SECRETION SYSTEM PROTEIN J-RELATED"/>
    <property type="match status" value="1"/>
</dbReference>
<dbReference type="InterPro" id="IPR045584">
    <property type="entry name" value="Pilin-like"/>
</dbReference>
<evidence type="ECO:0000256" key="12">
    <source>
        <dbReference type="SAM" id="Phobius"/>
    </source>
</evidence>
<dbReference type="GO" id="GO:0015627">
    <property type="term" value="C:type II protein secretion system complex"/>
    <property type="evidence" value="ECO:0007669"/>
    <property type="project" value="InterPro"/>
</dbReference>
<evidence type="ECO:0000256" key="5">
    <source>
        <dbReference type="ARBA" id="ARBA00022481"/>
    </source>
</evidence>
<comment type="similarity">
    <text evidence="2">Belongs to the GSP J family.</text>
</comment>
<dbReference type="Proteomes" id="UP000315235">
    <property type="component" value="Unassembled WGS sequence"/>
</dbReference>
<dbReference type="OrthoDB" id="9794345at2"/>
<keyword evidence="10" id="KW-0175">Coiled coil</keyword>
<dbReference type="InterPro" id="IPR010055">
    <property type="entry name" value="T2SS_protein-GspJ"/>
</dbReference>
<evidence type="ECO:0000256" key="6">
    <source>
        <dbReference type="ARBA" id="ARBA00022519"/>
    </source>
</evidence>
<evidence type="ECO:0000256" key="1">
    <source>
        <dbReference type="ARBA" id="ARBA00004377"/>
    </source>
</evidence>
<evidence type="ECO:0000256" key="9">
    <source>
        <dbReference type="ARBA" id="ARBA00023136"/>
    </source>
</evidence>
<evidence type="ECO:0000256" key="3">
    <source>
        <dbReference type="ARBA" id="ARBA00021539"/>
    </source>
</evidence>
<feature type="compositionally biased region" description="Gly residues" evidence="11">
    <location>
        <begin position="212"/>
        <end position="237"/>
    </location>
</feature>
<comment type="subcellular location">
    <subcellularLocation>
        <location evidence="1">Cell inner membrane</location>
        <topology evidence="1">Single-pass membrane protein</topology>
    </subcellularLocation>
</comment>
<dbReference type="GO" id="GO:0015628">
    <property type="term" value="P:protein secretion by the type II secretion system"/>
    <property type="evidence" value="ECO:0007669"/>
    <property type="project" value="InterPro"/>
</dbReference>
<organism evidence="13 14">
    <name type="scientific">Pseudomonas mangiferae</name>
    <dbReference type="NCBI Taxonomy" id="2593654"/>
    <lineage>
        <taxon>Bacteria</taxon>
        <taxon>Pseudomonadati</taxon>
        <taxon>Pseudomonadota</taxon>
        <taxon>Gammaproteobacteria</taxon>
        <taxon>Pseudomonadales</taxon>
        <taxon>Pseudomonadaceae</taxon>
        <taxon>Pseudomonas</taxon>
    </lineage>
</organism>
<reference evidence="13 14" key="1">
    <citation type="submission" date="2019-07" db="EMBL/GenBank/DDBJ databases">
        <title>Pseudomonas mangiferae sp. nov., isolated from bark of mango tree in Thailand.</title>
        <authorList>
            <person name="Srisuk N."/>
            <person name="Anurat P."/>
        </authorList>
    </citation>
    <scope>NUCLEOTIDE SEQUENCE [LARGE SCALE GENOMIC DNA]</scope>
    <source>
        <strain evidence="13 14">DMKU_BBB3-04</strain>
    </source>
</reference>
<dbReference type="Pfam" id="PF07963">
    <property type="entry name" value="N_methyl"/>
    <property type="match status" value="1"/>
</dbReference>
<keyword evidence="6" id="KW-0997">Cell inner membrane</keyword>
<feature type="compositionally biased region" description="Pro residues" evidence="11">
    <location>
        <begin position="239"/>
        <end position="250"/>
    </location>
</feature>
<accession>A0A553H1T1</accession>
<keyword evidence="8 12" id="KW-1133">Transmembrane helix</keyword>
<feature type="coiled-coil region" evidence="10">
    <location>
        <begin position="40"/>
        <end position="67"/>
    </location>
</feature>
<feature type="transmembrane region" description="Helical" evidence="12">
    <location>
        <begin position="12"/>
        <end position="30"/>
    </location>
</feature>
<evidence type="ECO:0000313" key="13">
    <source>
        <dbReference type="EMBL" id="TRX75704.1"/>
    </source>
</evidence>
<evidence type="ECO:0000256" key="2">
    <source>
        <dbReference type="ARBA" id="ARBA00011084"/>
    </source>
</evidence>
<dbReference type="NCBIfam" id="TIGR01711">
    <property type="entry name" value="gspJ"/>
    <property type="match status" value="1"/>
</dbReference>
<dbReference type="NCBIfam" id="TIGR02532">
    <property type="entry name" value="IV_pilin_GFxxxE"/>
    <property type="match status" value="1"/>
</dbReference>
<evidence type="ECO:0000256" key="11">
    <source>
        <dbReference type="SAM" id="MobiDB-lite"/>
    </source>
</evidence>
<name>A0A553H1T1_9PSED</name>
<evidence type="ECO:0000256" key="8">
    <source>
        <dbReference type="ARBA" id="ARBA00022989"/>
    </source>
</evidence>
<dbReference type="RefSeq" id="WP_143487096.1">
    <property type="nucleotide sequence ID" value="NZ_VJOY01000003.1"/>
</dbReference>
<dbReference type="Gene3D" id="2.10.70.20">
    <property type="entry name" value="gspk-gspi-gspj complex like domains"/>
    <property type="match status" value="1"/>
</dbReference>
<proteinExistence type="inferred from homology"/>
<gene>
    <name evidence="13" type="primary">gspJ</name>
    <name evidence="13" type="ORF">FM069_04505</name>
</gene>
<dbReference type="InterPro" id="IPR051621">
    <property type="entry name" value="T2SS_protein_J"/>
</dbReference>
<keyword evidence="7 12" id="KW-0812">Transmembrane</keyword>
<dbReference type="EMBL" id="VJOY01000003">
    <property type="protein sequence ID" value="TRX75704.1"/>
    <property type="molecule type" value="Genomic_DNA"/>
</dbReference>
<dbReference type="Pfam" id="PF11612">
    <property type="entry name" value="T2SSJ"/>
    <property type="match status" value="1"/>
</dbReference>
<feature type="region of interest" description="Disordered" evidence="11">
    <location>
        <begin position="203"/>
        <end position="250"/>
    </location>
</feature>
<dbReference type="Gene3D" id="3.10.610.10">
    <property type="entry name" value="GSPII I/J protein-like"/>
    <property type="match status" value="1"/>
</dbReference>
<keyword evidence="4" id="KW-1003">Cell membrane</keyword>
<evidence type="ECO:0000313" key="14">
    <source>
        <dbReference type="Proteomes" id="UP000315235"/>
    </source>
</evidence>
<dbReference type="PROSITE" id="PS00409">
    <property type="entry name" value="PROKAR_NTER_METHYL"/>
    <property type="match status" value="1"/>
</dbReference>
<keyword evidence="14" id="KW-1185">Reference proteome</keyword>
<evidence type="ECO:0000256" key="10">
    <source>
        <dbReference type="SAM" id="Coils"/>
    </source>
</evidence>
<dbReference type="InterPro" id="IPR012902">
    <property type="entry name" value="N_methyl_site"/>
</dbReference>
<keyword evidence="9 12" id="KW-0472">Membrane</keyword>
<protein>
    <recommendedName>
        <fullName evidence="3">Type II secretion system protein J</fullName>
    </recommendedName>
</protein>